<evidence type="ECO:0000313" key="2">
    <source>
        <dbReference type="EMBL" id="MDT3427251.1"/>
    </source>
</evidence>
<evidence type="ECO:0000259" key="1">
    <source>
        <dbReference type="Pfam" id="PF01385"/>
    </source>
</evidence>
<proteinExistence type="predicted"/>
<name>A0ABU3H919_9BACL</name>
<feature type="domain" description="Probable transposase IS891/IS1136/IS1341" evidence="1">
    <location>
        <begin position="1"/>
        <end position="64"/>
    </location>
</feature>
<evidence type="ECO:0000313" key="3">
    <source>
        <dbReference type="Proteomes" id="UP001248709"/>
    </source>
</evidence>
<dbReference type="InterPro" id="IPR001959">
    <property type="entry name" value="Transposase"/>
</dbReference>
<protein>
    <recommendedName>
        <fullName evidence="1">Probable transposase IS891/IS1136/IS1341 domain-containing protein</fullName>
    </recommendedName>
</protein>
<keyword evidence="3" id="KW-1185">Reference proteome</keyword>
<dbReference type="Pfam" id="PF01385">
    <property type="entry name" value="OrfB_IS605"/>
    <property type="match status" value="1"/>
</dbReference>
<dbReference type="Proteomes" id="UP001248709">
    <property type="component" value="Unassembled WGS sequence"/>
</dbReference>
<reference evidence="2 3" key="1">
    <citation type="submission" date="2023-07" db="EMBL/GenBank/DDBJ databases">
        <title>Genomic Encyclopedia of Type Strains, Phase IV (KMG-IV): sequencing the most valuable type-strain genomes for metagenomic binning, comparative biology and taxonomic classification.</title>
        <authorList>
            <person name="Goeker M."/>
        </authorList>
    </citation>
    <scope>NUCLEOTIDE SEQUENCE [LARGE SCALE GENOMIC DNA]</scope>
    <source>
        <strain evidence="2 3">T98</strain>
    </source>
</reference>
<dbReference type="EMBL" id="JAUSUY010000011">
    <property type="protein sequence ID" value="MDT3427251.1"/>
    <property type="molecule type" value="Genomic_DNA"/>
</dbReference>
<organism evidence="2 3">
    <name type="scientific">Paenibacillus forsythiae</name>
    <dbReference type="NCBI Taxonomy" id="365616"/>
    <lineage>
        <taxon>Bacteria</taxon>
        <taxon>Bacillati</taxon>
        <taxon>Bacillota</taxon>
        <taxon>Bacilli</taxon>
        <taxon>Bacillales</taxon>
        <taxon>Paenibacillaceae</taxon>
        <taxon>Paenibacillus</taxon>
    </lineage>
</organism>
<gene>
    <name evidence="2" type="ORF">J2Z22_002802</name>
</gene>
<sequence>MGLKELAVLSNEEGFGNPQFFRALENKLAEAQRKLSRRKKGSSNWNKQRIKVARIHEDIRNARKLPGQSLDAYCQKPRHHCRRRLVRSQPAYKPEAIQSD</sequence>
<accession>A0ABU3H919</accession>
<comment type="caution">
    <text evidence="2">The sequence shown here is derived from an EMBL/GenBank/DDBJ whole genome shotgun (WGS) entry which is preliminary data.</text>
</comment>